<dbReference type="AlphaFoldDB" id="A0AA37KUP4"/>
<feature type="domain" description="HTH cro/C1-type" evidence="1">
    <location>
        <begin position="20"/>
        <end position="71"/>
    </location>
</feature>
<evidence type="ECO:0000259" key="1">
    <source>
        <dbReference type="PROSITE" id="PS50943"/>
    </source>
</evidence>
<dbReference type="GeneID" id="79835972"/>
<gene>
    <name evidence="2" type="ORF">CE91St16_34610</name>
    <name evidence="3" type="ORF">RVH17_13065</name>
</gene>
<dbReference type="GO" id="GO:0003677">
    <property type="term" value="F:DNA binding"/>
    <property type="evidence" value="ECO:0007669"/>
    <property type="project" value="InterPro"/>
</dbReference>
<proteinExistence type="predicted"/>
<dbReference type="Proteomes" id="UP001055105">
    <property type="component" value="Unassembled WGS sequence"/>
</dbReference>
<dbReference type="RefSeq" id="WP_009596902.1">
    <property type="nucleotide sequence ID" value="NZ_AP025581.1"/>
</dbReference>
<dbReference type="EMBL" id="BQOL01000003">
    <property type="protein sequence ID" value="GKI20553.1"/>
    <property type="molecule type" value="Genomic_DNA"/>
</dbReference>
<evidence type="ECO:0000313" key="2">
    <source>
        <dbReference type="EMBL" id="GKI20553.1"/>
    </source>
</evidence>
<reference evidence="3" key="2">
    <citation type="submission" date="2023-10" db="EMBL/GenBank/DDBJ databases">
        <title>Genome Sequence of the Bacteria from From Gut Wall in Crohn's Disease.</title>
        <authorList>
            <person name="Rodriguez-Palacios A."/>
        </authorList>
    </citation>
    <scope>NUCLEOTIDE SEQUENCE</scope>
    <source>
        <strain evidence="3">CavFT-hAR58</strain>
    </source>
</reference>
<reference evidence="2" key="1">
    <citation type="submission" date="2022-01" db="EMBL/GenBank/DDBJ databases">
        <title>Novel bile acid biosynthetic pathways are enriched in the microbiome of centenarians.</title>
        <authorList>
            <person name="Sato Y."/>
            <person name="Atarashi K."/>
            <person name="Plichta R.D."/>
            <person name="Arai Y."/>
            <person name="Sasajima S."/>
            <person name="Kearney M.S."/>
            <person name="Suda W."/>
            <person name="Takeshita K."/>
            <person name="Sasaki T."/>
            <person name="Okamoto S."/>
            <person name="Skelly N.A."/>
            <person name="Okamura Y."/>
            <person name="Vlamakis H."/>
            <person name="Li Y."/>
            <person name="Tanoue T."/>
            <person name="Takei H."/>
            <person name="Nittono H."/>
            <person name="Narushima S."/>
            <person name="Irie J."/>
            <person name="Itoh H."/>
            <person name="Moriya K."/>
            <person name="Sugiura Y."/>
            <person name="Suematsu M."/>
            <person name="Moritoki N."/>
            <person name="Shibata S."/>
            <person name="Littman R.D."/>
            <person name="Fischbach A.M."/>
            <person name="Uwamino Y."/>
            <person name="Inoue T."/>
            <person name="Honda A."/>
            <person name="Hattori M."/>
            <person name="Murai T."/>
            <person name="Xavier J.R."/>
            <person name="Hirose N."/>
            <person name="Honda K."/>
        </authorList>
    </citation>
    <scope>NUCLEOTIDE SEQUENCE</scope>
    <source>
        <strain evidence="2">CE91-St16</strain>
    </source>
</reference>
<protein>
    <submittedName>
        <fullName evidence="3">Helix-turn-helix transcriptional regulator</fullName>
    </submittedName>
</protein>
<dbReference type="PROSITE" id="PS50943">
    <property type="entry name" value="HTH_CROC1"/>
    <property type="match status" value="1"/>
</dbReference>
<dbReference type="Proteomes" id="UP001181347">
    <property type="component" value="Unassembled WGS sequence"/>
</dbReference>
<dbReference type="SUPFAM" id="SSF47413">
    <property type="entry name" value="lambda repressor-like DNA-binding domains"/>
    <property type="match status" value="1"/>
</dbReference>
<evidence type="ECO:0000313" key="3">
    <source>
        <dbReference type="EMBL" id="MDU0261021.1"/>
    </source>
</evidence>
<organism evidence="2 4">
    <name type="scientific">Alistipes finegoldii</name>
    <dbReference type="NCBI Taxonomy" id="214856"/>
    <lineage>
        <taxon>Bacteria</taxon>
        <taxon>Pseudomonadati</taxon>
        <taxon>Bacteroidota</taxon>
        <taxon>Bacteroidia</taxon>
        <taxon>Bacteroidales</taxon>
        <taxon>Rikenellaceae</taxon>
        <taxon>Alistipes</taxon>
    </lineage>
</organism>
<name>A0AA37KUP4_9BACT</name>
<evidence type="ECO:0000313" key="4">
    <source>
        <dbReference type="Proteomes" id="UP001055105"/>
    </source>
</evidence>
<dbReference type="CDD" id="cd00093">
    <property type="entry name" value="HTH_XRE"/>
    <property type="match status" value="1"/>
</dbReference>
<sequence length="81" mass="9752">MAKRKQRRDEELFKMVIQRIKNLRETHHYTQEYVNEYTGLDIPHLETGRDFPSLTTIAILCKFYNITIVEFFSPIDYPAKE</sequence>
<comment type="caution">
    <text evidence="2">The sequence shown here is derived from an EMBL/GenBank/DDBJ whole genome shotgun (WGS) entry which is preliminary data.</text>
</comment>
<dbReference type="SMART" id="SM00530">
    <property type="entry name" value="HTH_XRE"/>
    <property type="match status" value="1"/>
</dbReference>
<accession>A0AA37KUP4</accession>
<dbReference type="InterPro" id="IPR001387">
    <property type="entry name" value="Cro/C1-type_HTH"/>
</dbReference>
<dbReference type="Gene3D" id="1.10.260.40">
    <property type="entry name" value="lambda repressor-like DNA-binding domains"/>
    <property type="match status" value="1"/>
</dbReference>
<dbReference type="EMBL" id="JAWDES010000005">
    <property type="protein sequence ID" value="MDU0261021.1"/>
    <property type="molecule type" value="Genomic_DNA"/>
</dbReference>
<dbReference type="InterPro" id="IPR010982">
    <property type="entry name" value="Lambda_DNA-bd_dom_sf"/>
</dbReference>